<dbReference type="InterPro" id="IPR023753">
    <property type="entry name" value="FAD/NAD-binding_dom"/>
</dbReference>
<dbReference type="GO" id="GO:0050660">
    <property type="term" value="F:flavin adenine dinucleotide binding"/>
    <property type="evidence" value="ECO:0007669"/>
    <property type="project" value="TreeGrafter"/>
</dbReference>
<feature type="domain" description="FAD/NAD(P)-binding" evidence="9">
    <location>
        <begin position="4"/>
        <end position="302"/>
    </location>
</feature>
<dbReference type="STRING" id="1811193.A0O21_04930"/>
<dbReference type="PRINTS" id="PR00411">
    <property type="entry name" value="PNDRDTASEI"/>
</dbReference>
<keyword evidence="3 6" id="KW-0274">FAD</keyword>
<dbReference type="FunFam" id="3.30.390.30:FF:000001">
    <property type="entry name" value="Dihydrolipoyl dehydrogenase"/>
    <property type="match status" value="1"/>
</dbReference>
<dbReference type="PANTHER" id="PTHR43014:SF4">
    <property type="entry name" value="PYRIDINE NUCLEOTIDE-DISULFIDE OXIDOREDUCTASE RCLA-RELATED"/>
    <property type="match status" value="1"/>
</dbReference>
<dbReference type="Gene3D" id="3.30.390.30">
    <property type="match status" value="1"/>
</dbReference>
<keyword evidence="2" id="KW-0285">Flavoprotein</keyword>
<feature type="binding site" evidence="6">
    <location>
        <begin position="126"/>
        <end position="128"/>
    </location>
    <ligand>
        <name>FAD</name>
        <dbReference type="ChEBI" id="CHEBI:57692"/>
    </ligand>
</feature>
<dbReference type="InterPro" id="IPR004099">
    <property type="entry name" value="Pyr_nucl-diS_OxRdtase_dimer"/>
</dbReference>
<keyword evidence="6" id="KW-0547">Nucleotide-binding</keyword>
<dbReference type="GO" id="GO:0003955">
    <property type="term" value="F:NAD(P)H dehydrogenase (quinone) activity"/>
    <property type="evidence" value="ECO:0007669"/>
    <property type="project" value="TreeGrafter"/>
</dbReference>
<sequence length="438" mass="47495">MMKYDLLVIGFGKAGKTLAAKMSSLGKRVALVEKDSEMYGGTCINVACIPTKTLIQAAEKNLSFTQAMHLKDTVTARLRHKNEQTLTGSGVDLYHAAARFVSDKVVEIAAGSDVDQLTAETIVINTGSVANVLPIPGLTESRYVYDSTGIQSLSEQPESLGIIGGGNIGLEFASLYARLGSRVTVFEYSPQLLSRFDSDIADLAKTYLEEDGIHFELSAAVELVSNKGQGVTVTAAGKDYHFDALLYATGRKPAVAHLGLENTAIQLTDRGAVQVDEFCETTVKGIYAVGDVNGGLQFTYTSLDDFRIVFGKLTGNSSYSLKERRNVPTSMFINPPLSQVGLTEKEAQAAHLSYQIKKLPVASMPRGHVNNDLRGLYSVLIDPKSKEILGATLFGAASHENINLIKMAMDNKIPYTYIKNQVFTHPSMAENLNDVFNF</sequence>
<feature type="binding site" evidence="6">
    <location>
        <position position="291"/>
    </location>
    <ligand>
        <name>FAD</name>
        <dbReference type="ChEBI" id="CHEBI:57692"/>
    </ligand>
</feature>
<dbReference type="InterPro" id="IPR016156">
    <property type="entry name" value="FAD/NAD-linked_Rdtase_dimer_sf"/>
</dbReference>
<dbReference type="EMBL" id="CP014699">
    <property type="protein sequence ID" value="AND79420.1"/>
    <property type="molecule type" value="Genomic_DNA"/>
</dbReference>
<dbReference type="Gene3D" id="3.50.50.60">
    <property type="entry name" value="FAD/NAD(P)-binding domain"/>
    <property type="match status" value="2"/>
</dbReference>
<evidence type="ECO:0000256" key="7">
    <source>
        <dbReference type="PIRSR" id="PIRSR000350-4"/>
    </source>
</evidence>
<dbReference type="NCBIfam" id="NF005572">
    <property type="entry name" value="PRK07251.1"/>
    <property type="match status" value="1"/>
</dbReference>
<evidence type="ECO:0000313" key="11">
    <source>
        <dbReference type="Proteomes" id="UP000077317"/>
    </source>
</evidence>
<evidence type="ECO:0000259" key="8">
    <source>
        <dbReference type="Pfam" id="PF02852"/>
    </source>
</evidence>
<dbReference type="PRINTS" id="PR00368">
    <property type="entry name" value="FADPNR"/>
</dbReference>
<reference evidence="11" key="2">
    <citation type="submission" date="2016-03" db="EMBL/GenBank/DDBJ databases">
        <title>Streptococcus antelopensis sp. nov., isolated from the feces of the Tibetan antelope (Pantholops hodgsonii) in Hoh Xil National Nature Reserve, Qinghai, China.</title>
        <authorList>
            <person name="Bai X."/>
        </authorList>
    </citation>
    <scope>NUCLEOTIDE SEQUENCE [LARGE SCALE GENOMIC DNA]</scope>
    <source>
        <strain evidence="11">TA 26</strain>
    </source>
</reference>
<dbReference type="InterPro" id="IPR001100">
    <property type="entry name" value="Pyr_nuc-diS_OxRdtase"/>
</dbReference>
<evidence type="ECO:0000259" key="9">
    <source>
        <dbReference type="Pfam" id="PF07992"/>
    </source>
</evidence>
<feature type="binding site" evidence="6">
    <location>
        <position position="250"/>
    </location>
    <ligand>
        <name>NAD(+)</name>
        <dbReference type="ChEBI" id="CHEBI:57540"/>
    </ligand>
</feature>
<dbReference type="AlphaFoldDB" id="A0A172Q7J6"/>
<evidence type="ECO:0000256" key="2">
    <source>
        <dbReference type="ARBA" id="ARBA00022630"/>
    </source>
</evidence>
<feature type="active site" description="Proton acceptor" evidence="5">
    <location>
        <position position="425"/>
    </location>
</feature>
<evidence type="ECO:0000256" key="6">
    <source>
        <dbReference type="PIRSR" id="PIRSR000350-3"/>
    </source>
</evidence>
<accession>A0A172Q7J6</accession>
<protein>
    <submittedName>
        <fullName evidence="10">Pyridine nucleotide-disulfide oxidoreductase</fullName>
    </submittedName>
</protein>
<gene>
    <name evidence="10" type="ORF">A0O21_04930</name>
</gene>
<evidence type="ECO:0000313" key="10">
    <source>
        <dbReference type="EMBL" id="AND79420.1"/>
    </source>
</evidence>
<comment type="similarity">
    <text evidence="1">Belongs to the class-I pyridine nucleotide-disulfide oxidoreductase family.</text>
</comment>
<dbReference type="Proteomes" id="UP000077317">
    <property type="component" value="Chromosome"/>
</dbReference>
<dbReference type="RefSeq" id="WP_067062176.1">
    <property type="nucleotide sequence ID" value="NZ_CP014699.1"/>
</dbReference>
<feature type="domain" description="Pyridine nucleotide-disulphide oxidoreductase dimerisation" evidence="8">
    <location>
        <begin position="327"/>
        <end position="433"/>
    </location>
</feature>
<dbReference type="SUPFAM" id="SSF55424">
    <property type="entry name" value="FAD/NAD-linked reductases, dimerisation (C-terminal) domain"/>
    <property type="match status" value="1"/>
</dbReference>
<dbReference type="PANTHER" id="PTHR43014">
    <property type="entry name" value="MERCURIC REDUCTASE"/>
    <property type="match status" value="1"/>
</dbReference>
<comment type="cofactor">
    <cofactor evidence="6">
        <name>FAD</name>
        <dbReference type="ChEBI" id="CHEBI:57692"/>
    </cofactor>
    <text evidence="6">Binds 1 FAD per subunit.</text>
</comment>
<dbReference type="Pfam" id="PF07992">
    <property type="entry name" value="Pyr_redox_2"/>
    <property type="match status" value="1"/>
</dbReference>
<feature type="binding site" evidence="6">
    <location>
        <position position="187"/>
    </location>
    <ligand>
        <name>NAD(+)</name>
        <dbReference type="ChEBI" id="CHEBI:57540"/>
    </ligand>
</feature>
<keyword evidence="11" id="KW-1185">Reference proteome</keyword>
<keyword evidence="6" id="KW-0520">NAD</keyword>
<proteinExistence type="inferred from homology"/>
<dbReference type="KEGG" id="spat:A0O21_04930"/>
<dbReference type="Pfam" id="PF02852">
    <property type="entry name" value="Pyr_redox_dim"/>
    <property type="match status" value="1"/>
</dbReference>
<feature type="binding site" evidence="6">
    <location>
        <position position="52"/>
    </location>
    <ligand>
        <name>FAD</name>
        <dbReference type="ChEBI" id="CHEBI:57692"/>
    </ligand>
</feature>
<dbReference type="PIRSF" id="PIRSF000350">
    <property type="entry name" value="Mercury_reductase_MerA"/>
    <property type="match status" value="1"/>
</dbReference>
<feature type="disulfide bond" description="Redox-active" evidence="7">
    <location>
        <begin position="43"/>
        <end position="48"/>
    </location>
</feature>
<dbReference type="OrthoDB" id="9800167at2"/>
<name>A0A172Q7J6_9STRE</name>
<evidence type="ECO:0000256" key="3">
    <source>
        <dbReference type="ARBA" id="ARBA00022827"/>
    </source>
</evidence>
<keyword evidence="4" id="KW-0560">Oxidoreductase</keyword>
<evidence type="ECO:0000256" key="1">
    <source>
        <dbReference type="ARBA" id="ARBA00007532"/>
    </source>
</evidence>
<dbReference type="InterPro" id="IPR036188">
    <property type="entry name" value="FAD/NAD-bd_sf"/>
</dbReference>
<evidence type="ECO:0000256" key="5">
    <source>
        <dbReference type="PIRSR" id="PIRSR000350-2"/>
    </source>
</evidence>
<feature type="binding site" evidence="6">
    <location>
        <begin position="164"/>
        <end position="171"/>
    </location>
    <ligand>
        <name>NAD(+)</name>
        <dbReference type="ChEBI" id="CHEBI:57540"/>
    </ligand>
</feature>
<reference evidence="10 11" key="1">
    <citation type="journal article" date="2016" name="Int. J. Syst. Evol. Microbiol.">
        <title>Streptococcuspantholopis sp. nov., isolated from faeces of the Tibetan antelope (Pantholops hodgsonii).</title>
        <authorList>
            <person name="Bai X."/>
            <person name="Xiong Y."/>
            <person name="Lu S."/>
            <person name="Jin D."/>
            <person name="Lai X."/>
            <person name="Yang J."/>
            <person name="Niu L."/>
            <person name="Hu S."/>
            <person name="Meng X."/>
            <person name="Pu J."/>
            <person name="Ye C."/>
            <person name="Xu J."/>
        </authorList>
    </citation>
    <scope>NUCLEOTIDE SEQUENCE [LARGE SCALE GENOMIC DNA]</scope>
    <source>
        <strain evidence="10 11">TA 26</strain>
    </source>
</reference>
<dbReference type="SUPFAM" id="SSF51905">
    <property type="entry name" value="FAD/NAD(P)-binding domain"/>
    <property type="match status" value="1"/>
</dbReference>
<organism evidence="10 11">
    <name type="scientific">Streptococcus pantholopis</name>
    <dbReference type="NCBI Taxonomy" id="1811193"/>
    <lineage>
        <taxon>Bacteria</taxon>
        <taxon>Bacillati</taxon>
        <taxon>Bacillota</taxon>
        <taxon>Bacilli</taxon>
        <taxon>Lactobacillales</taxon>
        <taxon>Streptococcaceae</taxon>
        <taxon>Streptococcus</taxon>
    </lineage>
</organism>
<evidence type="ECO:0000256" key="4">
    <source>
        <dbReference type="ARBA" id="ARBA00023002"/>
    </source>
</evidence>